<feature type="non-terminal residue" evidence="2">
    <location>
        <position position="173"/>
    </location>
</feature>
<name>A0A813JQL2_POLGL</name>
<feature type="non-terminal residue" evidence="2">
    <location>
        <position position="1"/>
    </location>
</feature>
<protein>
    <submittedName>
        <fullName evidence="2">Uncharacterized protein</fullName>
    </submittedName>
</protein>
<feature type="compositionally biased region" description="Low complexity" evidence="1">
    <location>
        <begin position="125"/>
        <end position="147"/>
    </location>
</feature>
<dbReference type="EMBL" id="CAJNNW010026552">
    <property type="protein sequence ID" value="CAE8686230.1"/>
    <property type="molecule type" value="Genomic_DNA"/>
</dbReference>
<feature type="region of interest" description="Disordered" evidence="1">
    <location>
        <begin position="112"/>
        <end position="147"/>
    </location>
</feature>
<accession>A0A813JQL2</accession>
<dbReference type="AlphaFoldDB" id="A0A813JQL2"/>
<evidence type="ECO:0000256" key="1">
    <source>
        <dbReference type="SAM" id="MobiDB-lite"/>
    </source>
</evidence>
<gene>
    <name evidence="2" type="ORF">PGLA2088_LOCUS24880</name>
</gene>
<comment type="caution">
    <text evidence="2">The sequence shown here is derived from an EMBL/GenBank/DDBJ whole genome shotgun (WGS) entry which is preliminary data.</text>
</comment>
<evidence type="ECO:0000313" key="2">
    <source>
        <dbReference type="EMBL" id="CAE8686230.1"/>
    </source>
</evidence>
<evidence type="ECO:0000313" key="3">
    <source>
        <dbReference type="Proteomes" id="UP000626109"/>
    </source>
</evidence>
<proteinExistence type="predicted"/>
<organism evidence="2 3">
    <name type="scientific">Polarella glacialis</name>
    <name type="common">Dinoflagellate</name>
    <dbReference type="NCBI Taxonomy" id="89957"/>
    <lineage>
        <taxon>Eukaryota</taxon>
        <taxon>Sar</taxon>
        <taxon>Alveolata</taxon>
        <taxon>Dinophyceae</taxon>
        <taxon>Suessiales</taxon>
        <taxon>Suessiaceae</taxon>
        <taxon>Polarella</taxon>
    </lineage>
</organism>
<dbReference type="Proteomes" id="UP000626109">
    <property type="component" value="Unassembled WGS sequence"/>
</dbReference>
<sequence length="173" mass="18587">GTARVRAQSWSPASLTSGLEVAPGSNEADDSQVLFDACRFPRPQGDLLDCVIGEEPWERVETSEGHPVRVVGPAGALKRLFSLPLQAAGEALCIHRIGDCLVVLDSAAHDLDDSDDEDPSSMHGRSTAPAAATYSPRTTTTRYSPRTTAAARCQIRVDGEMVRIYPRIETAEP</sequence>
<reference evidence="2" key="1">
    <citation type="submission" date="2021-02" db="EMBL/GenBank/DDBJ databases">
        <authorList>
            <person name="Dougan E. K."/>
            <person name="Rhodes N."/>
            <person name="Thang M."/>
            <person name="Chan C."/>
        </authorList>
    </citation>
    <scope>NUCLEOTIDE SEQUENCE</scope>
</reference>